<evidence type="ECO:0000256" key="3">
    <source>
        <dbReference type="ARBA" id="ARBA00022723"/>
    </source>
</evidence>
<evidence type="ECO:0000256" key="6">
    <source>
        <dbReference type="ARBA" id="ARBA00022949"/>
    </source>
</evidence>
<keyword evidence="7 9" id="KW-0440">LIM domain</keyword>
<dbReference type="PANTHER" id="PTHR24216:SF8">
    <property type="entry name" value="PAXILLIN, ISOFORM F"/>
    <property type="match status" value="1"/>
</dbReference>
<evidence type="ECO:0000313" key="13">
    <source>
        <dbReference type="RefSeq" id="XP_027198469.1"/>
    </source>
</evidence>
<dbReference type="Pfam" id="PF00412">
    <property type="entry name" value="LIM"/>
    <property type="match status" value="4"/>
</dbReference>
<dbReference type="SMART" id="SM00132">
    <property type="entry name" value="LIM"/>
    <property type="match status" value="4"/>
</dbReference>
<evidence type="ECO:0000256" key="7">
    <source>
        <dbReference type="ARBA" id="ARBA00023038"/>
    </source>
</evidence>
<dbReference type="AlphaFoldDB" id="A0A6P6Y2B4"/>
<protein>
    <submittedName>
        <fullName evidence="13">Leupaxin-like isoform X3</fullName>
    </submittedName>
</protein>
<accession>A0A6P6Y2B4</accession>
<dbReference type="CDD" id="cd09338">
    <property type="entry name" value="LIM3_Paxillin_like"/>
    <property type="match status" value="1"/>
</dbReference>
<dbReference type="InterPro" id="IPR001781">
    <property type="entry name" value="Znf_LIM"/>
</dbReference>
<dbReference type="SUPFAM" id="SSF57716">
    <property type="entry name" value="Glucocorticoid receptor-like (DNA-binding domain)"/>
    <property type="match status" value="5"/>
</dbReference>
<dbReference type="PROSITE" id="PS00478">
    <property type="entry name" value="LIM_DOMAIN_1"/>
    <property type="match status" value="2"/>
</dbReference>
<evidence type="ECO:0000256" key="5">
    <source>
        <dbReference type="ARBA" id="ARBA00022833"/>
    </source>
</evidence>
<gene>
    <name evidence="13" type="primary">LOC113792740</name>
</gene>
<organism evidence="12 13">
    <name type="scientific">Dermatophagoides pteronyssinus</name>
    <name type="common">European house dust mite</name>
    <dbReference type="NCBI Taxonomy" id="6956"/>
    <lineage>
        <taxon>Eukaryota</taxon>
        <taxon>Metazoa</taxon>
        <taxon>Ecdysozoa</taxon>
        <taxon>Arthropoda</taxon>
        <taxon>Chelicerata</taxon>
        <taxon>Arachnida</taxon>
        <taxon>Acari</taxon>
        <taxon>Acariformes</taxon>
        <taxon>Sarcoptiformes</taxon>
        <taxon>Astigmata</taxon>
        <taxon>Psoroptidia</taxon>
        <taxon>Analgoidea</taxon>
        <taxon>Pyroglyphidae</taxon>
        <taxon>Dermatophagoidinae</taxon>
        <taxon>Dermatophagoides</taxon>
    </lineage>
</organism>
<keyword evidence="2" id="KW-0963">Cytoplasm</keyword>
<dbReference type="Proteomes" id="UP000515146">
    <property type="component" value="Unplaced"/>
</dbReference>
<dbReference type="FunFam" id="2.10.110.10:FF:000008">
    <property type="entry name" value="Paxillin isoform 1"/>
    <property type="match status" value="1"/>
</dbReference>
<dbReference type="RefSeq" id="XP_027198469.1">
    <property type="nucleotide sequence ID" value="XM_027342668.1"/>
</dbReference>
<evidence type="ECO:0000256" key="2">
    <source>
        <dbReference type="ARBA" id="ARBA00022490"/>
    </source>
</evidence>
<evidence type="ECO:0000259" key="11">
    <source>
        <dbReference type="PROSITE" id="PS50023"/>
    </source>
</evidence>
<reference evidence="13" key="1">
    <citation type="submission" date="2025-08" db="UniProtKB">
        <authorList>
            <consortium name="RefSeq"/>
        </authorList>
    </citation>
    <scope>IDENTIFICATION</scope>
    <source>
        <strain evidence="13">Airmid</strain>
    </source>
</reference>
<dbReference type="GO" id="GO:0046872">
    <property type="term" value="F:metal ion binding"/>
    <property type="evidence" value="ECO:0007669"/>
    <property type="project" value="UniProtKB-KW"/>
</dbReference>
<feature type="domain" description="LIM zinc-binding" evidence="11">
    <location>
        <begin position="371"/>
        <end position="428"/>
    </location>
</feature>
<dbReference type="PROSITE" id="PS50023">
    <property type="entry name" value="LIM_DOMAIN_2"/>
    <property type="match status" value="4"/>
</dbReference>
<feature type="domain" description="LIM zinc-binding" evidence="11">
    <location>
        <begin position="311"/>
        <end position="370"/>
    </location>
</feature>
<keyword evidence="12" id="KW-1185">Reference proteome</keyword>
<sequence length="547" mass="61397">MYRKKGMERIQDSLLQDLERATSTLKTHPSGGGGGGTWKLSKPNDPTISSAYSTAKVAKHYSPQYYVNDEPLYQNEQMLSRGGRASEQSTMDHDYAPINGAGRSNGHQHSTSPIYEAITTNGGASPYLANGGHHHQQQHRERSTDSDQVNDLIRNLEYNLQTATTTPTSSPYNKPAMYADSNGIGDQHRPQQARIEPVSEYNRQLVNITPQKAQMNENPVIQIPLPSGGHGPVSHATRELDDLMASLSDFKLNQIKTTGNQQASNNNYMALGKIQVPNKGYAPILNADLDSMIGNLEIDLNKQGVSTTTKGDCHGCGRAIIGQVVTALGTTWHPEHFVCIKCQQQLGDQTFFERDGLAYCEQDYHRLFSPKCHYCQKPIYDRCITALDKTWHPEHFCCAHCGQNFGDDGYHEKAGNAYCRQDFFKLFAPKCSGCSKPIEDNYVTALGGQWHQDCFVCRDCKSPFTEGKSYFDFEGRPYCEPHYHDKRGNLCASCRQPITGRCITAMFQKYHPEHFICSFCLKQLNKGTFKKHNEKPYCHSCFDKLFA</sequence>
<evidence type="ECO:0000313" key="12">
    <source>
        <dbReference type="Proteomes" id="UP000515146"/>
    </source>
</evidence>
<feature type="domain" description="LIM zinc-binding" evidence="11">
    <location>
        <begin position="429"/>
        <end position="489"/>
    </location>
</feature>
<keyword evidence="4" id="KW-0677">Repeat</keyword>
<dbReference type="PANTHER" id="PTHR24216">
    <property type="entry name" value="PAXILLIN-RELATED"/>
    <property type="match status" value="1"/>
</dbReference>
<dbReference type="Gene3D" id="2.10.110.10">
    <property type="entry name" value="Cysteine Rich Protein"/>
    <property type="match status" value="4"/>
</dbReference>
<dbReference type="FunFam" id="2.10.110.10:FF:000018">
    <property type="entry name" value="Paxillin isoform 1"/>
    <property type="match status" value="1"/>
</dbReference>
<feature type="domain" description="LIM zinc-binding" evidence="11">
    <location>
        <begin position="490"/>
        <end position="547"/>
    </location>
</feature>
<evidence type="ECO:0000256" key="4">
    <source>
        <dbReference type="ARBA" id="ARBA00022737"/>
    </source>
</evidence>
<evidence type="ECO:0000256" key="9">
    <source>
        <dbReference type="PROSITE-ProRule" id="PRU00125"/>
    </source>
</evidence>
<dbReference type="GO" id="GO:0070161">
    <property type="term" value="C:anchoring junction"/>
    <property type="evidence" value="ECO:0007669"/>
    <property type="project" value="UniProtKB-SubCell"/>
</dbReference>
<keyword evidence="6" id="KW-0965">Cell junction</keyword>
<feature type="region of interest" description="Disordered" evidence="10">
    <location>
        <begin position="24"/>
        <end position="44"/>
    </location>
</feature>
<keyword evidence="3 9" id="KW-0479">Metal-binding</keyword>
<name>A0A6P6Y2B4_DERPT</name>
<dbReference type="GO" id="GO:0031430">
    <property type="term" value="C:M band"/>
    <property type="evidence" value="ECO:0007669"/>
    <property type="project" value="UniProtKB-SubCell"/>
</dbReference>
<dbReference type="FunFam" id="2.10.110.10:FF:000009">
    <property type="entry name" value="Paxillin isoform 1"/>
    <property type="match status" value="1"/>
</dbReference>
<comment type="subcellular location">
    <subcellularLocation>
        <location evidence="1">Cell junction</location>
    </subcellularLocation>
    <subcellularLocation>
        <location evidence="8">Cytoplasm</location>
        <location evidence="8">Myofibril</location>
        <location evidence="8">Sarcomere</location>
        <location evidence="8">M line</location>
    </subcellularLocation>
</comment>
<keyword evidence="5 9" id="KW-0862">Zinc</keyword>
<dbReference type="GO" id="GO:0055120">
    <property type="term" value="C:striated muscle dense body"/>
    <property type="evidence" value="ECO:0007669"/>
    <property type="project" value="UniProtKB-ARBA"/>
</dbReference>
<evidence type="ECO:0000256" key="8">
    <source>
        <dbReference type="ARBA" id="ARBA00037833"/>
    </source>
</evidence>
<evidence type="ECO:0000256" key="1">
    <source>
        <dbReference type="ARBA" id="ARBA00004282"/>
    </source>
</evidence>
<evidence type="ECO:0000256" key="10">
    <source>
        <dbReference type="SAM" id="MobiDB-lite"/>
    </source>
</evidence>
<dbReference type="OrthoDB" id="15567at2759"/>
<proteinExistence type="predicted"/>